<evidence type="ECO:0000313" key="1">
    <source>
        <dbReference type="EMBL" id="WEW61594.1"/>
    </source>
</evidence>
<proteinExistence type="predicted"/>
<accession>A0AAF0DNM6</accession>
<dbReference type="PANTHER" id="PTHR39600">
    <property type="entry name" value="PEPTIDASE INHIBITOR I78 FAMILY PROTEIN"/>
    <property type="match status" value="1"/>
</dbReference>
<dbReference type="Proteomes" id="UP001219355">
    <property type="component" value="Chromosome 5"/>
</dbReference>
<organism evidence="1 2">
    <name type="scientific">Emydomyces testavorans</name>
    <dbReference type="NCBI Taxonomy" id="2070801"/>
    <lineage>
        <taxon>Eukaryota</taxon>
        <taxon>Fungi</taxon>
        <taxon>Dikarya</taxon>
        <taxon>Ascomycota</taxon>
        <taxon>Pezizomycotina</taxon>
        <taxon>Eurotiomycetes</taxon>
        <taxon>Eurotiomycetidae</taxon>
        <taxon>Onygenales</taxon>
        <taxon>Nannizziopsiaceae</taxon>
        <taxon>Emydomyces</taxon>
    </lineage>
</organism>
<dbReference type="AlphaFoldDB" id="A0AAF0DNM6"/>
<dbReference type="Gene3D" id="3.30.10.10">
    <property type="entry name" value="Trypsin Inhibitor V, subunit A"/>
    <property type="match status" value="1"/>
</dbReference>
<reference evidence="1" key="1">
    <citation type="submission" date="2023-03" db="EMBL/GenBank/DDBJ databases">
        <title>Emydomyces testavorans Genome Sequence.</title>
        <authorList>
            <person name="Hoyer L."/>
        </authorList>
    </citation>
    <scope>NUCLEOTIDE SEQUENCE</scope>
    <source>
        <strain evidence="1">16-2883</strain>
    </source>
</reference>
<gene>
    <name evidence="1" type="ORF">PRK78_007085</name>
</gene>
<dbReference type="InterPro" id="IPR021719">
    <property type="entry name" value="Prot_inh_I78"/>
</dbReference>
<sequence length="78" mass="8735">MPLVVPEVNENDQAAWAAKLMGKKLTEDVTDNVSFAKKDLPEQHRVVKPGDFLTMDYVPSRLNVYVDESDTVTEVKNG</sequence>
<evidence type="ECO:0000313" key="2">
    <source>
        <dbReference type="Proteomes" id="UP001219355"/>
    </source>
</evidence>
<protein>
    <submittedName>
        <fullName evidence="1">Uncharacterized protein</fullName>
    </submittedName>
</protein>
<dbReference type="PANTHER" id="PTHR39600:SF1">
    <property type="entry name" value="PEPTIDASE INHIBITOR I78 FAMILY PROTEIN"/>
    <property type="match status" value="1"/>
</dbReference>
<dbReference type="EMBL" id="CP120631">
    <property type="protein sequence ID" value="WEW61594.1"/>
    <property type="molecule type" value="Genomic_DNA"/>
</dbReference>
<keyword evidence="2" id="KW-1185">Reference proteome</keyword>
<dbReference type="Pfam" id="PF11720">
    <property type="entry name" value="Inhibitor_I78"/>
    <property type="match status" value="1"/>
</dbReference>
<name>A0AAF0DNM6_9EURO</name>